<gene>
    <name evidence="2" type="ORF">MORIYA_4232</name>
</gene>
<sequence length="39" mass="4390">MNIETVIDMCRTIGAAGIFIYIGIVFYLKSKMLVLIEIP</sequence>
<name>A0A330LUQ5_9GAMM</name>
<accession>A0A330LUQ5</accession>
<proteinExistence type="predicted"/>
<keyword evidence="3" id="KW-1185">Reference proteome</keyword>
<dbReference type="AlphaFoldDB" id="A0A330LUQ5"/>
<evidence type="ECO:0000256" key="1">
    <source>
        <dbReference type="SAM" id="Phobius"/>
    </source>
</evidence>
<protein>
    <submittedName>
        <fullName evidence="2">Uncharacterized protein</fullName>
    </submittedName>
</protein>
<feature type="transmembrane region" description="Helical" evidence="1">
    <location>
        <begin position="6"/>
        <end position="28"/>
    </location>
</feature>
<keyword evidence="1" id="KW-1133">Transmembrane helix</keyword>
<evidence type="ECO:0000313" key="3">
    <source>
        <dbReference type="Proteomes" id="UP000250163"/>
    </source>
</evidence>
<evidence type="ECO:0000313" key="2">
    <source>
        <dbReference type="EMBL" id="SQD80684.1"/>
    </source>
</evidence>
<dbReference type="KEGG" id="mya:MORIYA_4232"/>
<dbReference type="Proteomes" id="UP000250163">
    <property type="component" value="Chromosome MORIYA"/>
</dbReference>
<reference evidence="3" key="1">
    <citation type="submission" date="2018-05" db="EMBL/GenBank/DDBJ databases">
        <authorList>
            <person name="Cea G.-C."/>
            <person name="William W."/>
        </authorList>
    </citation>
    <scope>NUCLEOTIDE SEQUENCE [LARGE SCALE GENOMIC DNA]</scope>
    <source>
        <strain evidence="3">DB21MT 5</strain>
    </source>
</reference>
<organism evidence="2 3">
    <name type="scientific">Moritella yayanosii</name>
    <dbReference type="NCBI Taxonomy" id="69539"/>
    <lineage>
        <taxon>Bacteria</taxon>
        <taxon>Pseudomonadati</taxon>
        <taxon>Pseudomonadota</taxon>
        <taxon>Gammaproteobacteria</taxon>
        <taxon>Alteromonadales</taxon>
        <taxon>Moritellaceae</taxon>
        <taxon>Moritella</taxon>
    </lineage>
</organism>
<keyword evidence="1" id="KW-0812">Transmembrane</keyword>
<keyword evidence="1" id="KW-0472">Membrane</keyword>
<dbReference type="EMBL" id="LS483250">
    <property type="protein sequence ID" value="SQD80684.1"/>
    <property type="molecule type" value="Genomic_DNA"/>
</dbReference>